<dbReference type="InterPro" id="IPR000847">
    <property type="entry name" value="LysR_HTH_N"/>
</dbReference>
<feature type="domain" description="HTH lysR-type" evidence="5">
    <location>
        <begin position="10"/>
        <end position="66"/>
    </location>
</feature>
<keyword evidence="4" id="KW-0804">Transcription</keyword>
<proteinExistence type="inferred from homology"/>
<keyword evidence="3" id="KW-0238">DNA-binding</keyword>
<dbReference type="InterPro" id="IPR005119">
    <property type="entry name" value="LysR_subst-bd"/>
</dbReference>
<dbReference type="Proteomes" id="UP000028252">
    <property type="component" value="Unassembled WGS sequence"/>
</dbReference>
<dbReference type="PANTHER" id="PTHR30126">
    <property type="entry name" value="HTH-TYPE TRANSCRIPTIONAL REGULATOR"/>
    <property type="match status" value="1"/>
</dbReference>
<evidence type="ECO:0000313" key="6">
    <source>
        <dbReference type="EMBL" id="KEA65157.1"/>
    </source>
</evidence>
<protein>
    <submittedName>
        <fullName evidence="6">RuBisCO operon transcriptional regulator</fullName>
    </submittedName>
</protein>
<organism evidence="6 7">
    <name type="scientific">Marinobacterium lacunae</name>
    <dbReference type="NCBI Taxonomy" id="1232683"/>
    <lineage>
        <taxon>Bacteria</taxon>
        <taxon>Pseudomonadati</taxon>
        <taxon>Pseudomonadota</taxon>
        <taxon>Gammaproteobacteria</taxon>
        <taxon>Oceanospirillales</taxon>
        <taxon>Oceanospirillaceae</taxon>
        <taxon>Marinobacterium</taxon>
    </lineage>
</organism>
<dbReference type="GO" id="GO:0003700">
    <property type="term" value="F:DNA-binding transcription factor activity"/>
    <property type="evidence" value="ECO:0007669"/>
    <property type="project" value="InterPro"/>
</dbReference>
<dbReference type="Pfam" id="PF03466">
    <property type="entry name" value="LysR_substrate"/>
    <property type="match status" value="1"/>
</dbReference>
<comment type="similarity">
    <text evidence="1">Belongs to the LysR transcriptional regulatory family.</text>
</comment>
<gene>
    <name evidence="6" type="ORF">ADIMK_0859</name>
</gene>
<dbReference type="PROSITE" id="PS50931">
    <property type="entry name" value="HTH_LYSR"/>
    <property type="match status" value="1"/>
</dbReference>
<dbReference type="SUPFAM" id="SSF46785">
    <property type="entry name" value="Winged helix' DNA-binding domain"/>
    <property type="match status" value="1"/>
</dbReference>
<dbReference type="SUPFAM" id="SSF53850">
    <property type="entry name" value="Periplasmic binding protein-like II"/>
    <property type="match status" value="1"/>
</dbReference>
<dbReference type="RefSeq" id="WP_036183992.1">
    <property type="nucleotide sequence ID" value="NZ_JMQN01000013.1"/>
</dbReference>
<dbReference type="Gene3D" id="1.10.10.10">
    <property type="entry name" value="Winged helix-like DNA-binding domain superfamily/Winged helix DNA-binding domain"/>
    <property type="match status" value="1"/>
</dbReference>
<dbReference type="PRINTS" id="PR00039">
    <property type="entry name" value="HTHLYSR"/>
</dbReference>
<dbReference type="EMBL" id="JMQN01000013">
    <property type="protein sequence ID" value="KEA65157.1"/>
    <property type="molecule type" value="Genomic_DNA"/>
</dbReference>
<evidence type="ECO:0000259" key="5">
    <source>
        <dbReference type="PROSITE" id="PS50931"/>
    </source>
</evidence>
<dbReference type="OrthoDB" id="9785745at2"/>
<dbReference type="AlphaFoldDB" id="A0A081G302"/>
<evidence type="ECO:0000256" key="2">
    <source>
        <dbReference type="ARBA" id="ARBA00023015"/>
    </source>
</evidence>
<comment type="caution">
    <text evidence="6">The sequence shown here is derived from an EMBL/GenBank/DDBJ whole genome shotgun (WGS) entry which is preliminary data.</text>
</comment>
<dbReference type="Pfam" id="PF00126">
    <property type="entry name" value="HTH_1"/>
    <property type="match status" value="1"/>
</dbReference>
<dbReference type="PANTHER" id="PTHR30126:SF5">
    <property type="entry name" value="HTH-TYPE TRANSCRIPTIONAL ACTIVATOR CMPR"/>
    <property type="match status" value="1"/>
</dbReference>
<dbReference type="Gene3D" id="3.40.190.290">
    <property type="match status" value="1"/>
</dbReference>
<accession>A0A081G302</accession>
<dbReference type="CDD" id="cd08419">
    <property type="entry name" value="PBP2_CbbR_RubisCO_like"/>
    <property type="match status" value="1"/>
</dbReference>
<keyword evidence="7" id="KW-1185">Reference proteome</keyword>
<dbReference type="eggNOG" id="COG0583">
    <property type="taxonomic scope" value="Bacteria"/>
</dbReference>
<dbReference type="GO" id="GO:0000976">
    <property type="term" value="F:transcription cis-regulatory region binding"/>
    <property type="evidence" value="ECO:0007669"/>
    <property type="project" value="TreeGrafter"/>
</dbReference>
<evidence type="ECO:0000256" key="3">
    <source>
        <dbReference type="ARBA" id="ARBA00023125"/>
    </source>
</evidence>
<dbReference type="STRING" id="1232683.ADIMK_0859"/>
<dbReference type="InterPro" id="IPR036390">
    <property type="entry name" value="WH_DNA-bd_sf"/>
</dbReference>
<dbReference type="PATRIC" id="fig|1232683.4.peg.851"/>
<dbReference type="InterPro" id="IPR036388">
    <property type="entry name" value="WH-like_DNA-bd_sf"/>
</dbReference>
<evidence type="ECO:0000256" key="4">
    <source>
        <dbReference type="ARBA" id="ARBA00023163"/>
    </source>
</evidence>
<sequence length="308" mass="34528">MARLHARVGTIRQLEILLAVYRNGSITKASKQLHLTQPTVSGQLKKLADDVGVPLYEQIGRRLMFTEAGLELIKGAREVMDSFDRLEMKLADLQGLKAGTLKMAVVTTSKYLIPHFLGEFVKAYPAIDIVLKVANRQQIIEQLERAEYDFYVFSHPPSNFELDVIPLAANPLVPIAAESHPLARQRKIPFEQFAREPFLIREMGSGTRHAIEQHLKNAGLDLNVRMTIESNEAIKHCVMSELGVSILSRHTLALGGSEGLKELDVEHLPIRSQWYLARLAGKEMSVIASTFLDYVQAQKDRLSTLLLP</sequence>
<reference evidence="6 7" key="1">
    <citation type="submission" date="2014-04" db="EMBL/GenBank/DDBJ databases">
        <title>Marinobacterium kochiensis sp. nov., isolated from sediment sample collected from Kochi backwaters in Kerala, India.</title>
        <authorList>
            <person name="Singh A."/>
            <person name="Pinnaka A.K."/>
        </authorList>
    </citation>
    <scope>NUCLEOTIDE SEQUENCE [LARGE SCALE GENOMIC DNA]</scope>
    <source>
        <strain evidence="6 7">AK27</strain>
    </source>
</reference>
<evidence type="ECO:0000313" key="7">
    <source>
        <dbReference type="Proteomes" id="UP000028252"/>
    </source>
</evidence>
<keyword evidence="2" id="KW-0805">Transcription regulation</keyword>
<evidence type="ECO:0000256" key="1">
    <source>
        <dbReference type="ARBA" id="ARBA00009437"/>
    </source>
</evidence>
<name>A0A081G302_9GAMM</name>